<evidence type="ECO:0000256" key="4">
    <source>
        <dbReference type="ARBA" id="ARBA00023136"/>
    </source>
</evidence>
<sequence>MLPLKIKHKMIIGLLVPITLMVLICLLAIVLMGRIETGVVSIYNDRVIPLETLKKINDEYSVKIIDSINKANTDTIDIVITIEIIKDARAHIKKQWKKYKSTKLTKKEVQLTYEAESLFFSAEKSITSILSKLKTHQGKLNGGLTDDISKLYNVIDPINSKISELVTLQLEVAEIERKNVSHIYNTSKKIFIILTLITICISTLIGIWVIKSVLIPIDDIVNNLNKVQRNSDLTIDFKQFNDDELGQISARLTQFISHLRSIINSIASASDTVALSTVRLSEYTNNNCEGLHKQQHETEITAEGMNQMISAVNEVAENTVAAANSAEDAQKSACNGHNLVQQSINSMLLLSQQIEKTASIIEKLLNESLSIGGVIDVIKGIAEQTNLLALNAAIEAARAGEQGRGFTVVADEVRTLAQRTHKSTQEIEDMIERLQKGVNDAVDSMSLGINRVNDTKNKINIAGLALDEIVNSVDIINNNNTKTAIAAEEQSNFVEGINQSISTINEIAISSKESSIELSTSVENLTILSKEMHSQVAQFKL</sequence>
<feature type="transmembrane region" description="Helical" evidence="8">
    <location>
        <begin position="12"/>
        <end position="32"/>
    </location>
</feature>
<dbReference type="InterPro" id="IPR003660">
    <property type="entry name" value="HAMP_dom"/>
</dbReference>
<dbReference type="PRINTS" id="PR00260">
    <property type="entry name" value="CHEMTRNSDUCR"/>
</dbReference>
<evidence type="ECO:0000256" key="6">
    <source>
        <dbReference type="ARBA" id="ARBA00029447"/>
    </source>
</evidence>
<keyword evidence="2 8" id="KW-0812">Transmembrane</keyword>
<evidence type="ECO:0000259" key="9">
    <source>
        <dbReference type="PROSITE" id="PS50111"/>
    </source>
</evidence>
<dbReference type="Proteomes" id="UP001195963">
    <property type="component" value="Unassembled WGS sequence"/>
</dbReference>
<dbReference type="SMART" id="SM00283">
    <property type="entry name" value="MA"/>
    <property type="match status" value="1"/>
</dbReference>
<dbReference type="PROSITE" id="PS50111">
    <property type="entry name" value="CHEMOTAXIS_TRANSDUC_2"/>
    <property type="match status" value="1"/>
</dbReference>
<dbReference type="Pfam" id="PF12729">
    <property type="entry name" value="4HB_MCP_1"/>
    <property type="match status" value="1"/>
</dbReference>
<comment type="caution">
    <text evidence="11">The sequence shown here is derived from an EMBL/GenBank/DDBJ whole genome shotgun (WGS) entry which is preliminary data.</text>
</comment>
<evidence type="ECO:0000313" key="11">
    <source>
        <dbReference type="EMBL" id="MBW8184081.1"/>
    </source>
</evidence>
<gene>
    <name evidence="11" type="ORF">K0625_10380</name>
</gene>
<evidence type="ECO:0000256" key="8">
    <source>
        <dbReference type="SAM" id="Phobius"/>
    </source>
</evidence>
<evidence type="ECO:0000259" key="10">
    <source>
        <dbReference type="PROSITE" id="PS50885"/>
    </source>
</evidence>
<keyword evidence="4 8" id="KW-0472">Membrane</keyword>
<evidence type="ECO:0000256" key="1">
    <source>
        <dbReference type="ARBA" id="ARBA00004141"/>
    </source>
</evidence>
<dbReference type="PROSITE" id="PS50885">
    <property type="entry name" value="HAMP"/>
    <property type="match status" value="1"/>
</dbReference>
<organism evidence="11 12">
    <name type="scientific">Shewanella nanhaiensis</name>
    <dbReference type="NCBI Taxonomy" id="2864872"/>
    <lineage>
        <taxon>Bacteria</taxon>
        <taxon>Pseudomonadati</taxon>
        <taxon>Pseudomonadota</taxon>
        <taxon>Gammaproteobacteria</taxon>
        <taxon>Alteromonadales</taxon>
        <taxon>Shewanellaceae</taxon>
        <taxon>Shewanella</taxon>
    </lineage>
</organism>
<dbReference type="RefSeq" id="WP_220109627.1">
    <property type="nucleotide sequence ID" value="NZ_JAHZST010000006.1"/>
</dbReference>
<dbReference type="Gene3D" id="1.10.287.950">
    <property type="entry name" value="Methyl-accepting chemotaxis protein"/>
    <property type="match status" value="1"/>
</dbReference>
<feature type="domain" description="Methyl-accepting transducer" evidence="9">
    <location>
        <begin position="269"/>
        <end position="505"/>
    </location>
</feature>
<name>A0ABS7E4K3_9GAMM</name>
<proteinExistence type="inferred from homology"/>
<evidence type="ECO:0000313" key="12">
    <source>
        <dbReference type="Proteomes" id="UP001195963"/>
    </source>
</evidence>
<evidence type="ECO:0000256" key="2">
    <source>
        <dbReference type="ARBA" id="ARBA00022692"/>
    </source>
</evidence>
<dbReference type="Pfam" id="PF00015">
    <property type="entry name" value="MCPsignal"/>
    <property type="match status" value="1"/>
</dbReference>
<dbReference type="PANTHER" id="PTHR32089">
    <property type="entry name" value="METHYL-ACCEPTING CHEMOTAXIS PROTEIN MCPB"/>
    <property type="match status" value="1"/>
</dbReference>
<reference evidence="11 12" key="1">
    <citation type="submission" date="2021-07" db="EMBL/GenBank/DDBJ databases">
        <title>Shewanella sp. nov, isolated from SCS.</title>
        <authorList>
            <person name="Cao W.R."/>
        </authorList>
    </citation>
    <scope>NUCLEOTIDE SEQUENCE [LARGE SCALE GENOMIC DNA]</scope>
    <source>
        <strain evidence="11 12">NR704-98</strain>
    </source>
</reference>
<dbReference type="EMBL" id="JAHZST010000006">
    <property type="protein sequence ID" value="MBW8184081.1"/>
    <property type="molecule type" value="Genomic_DNA"/>
</dbReference>
<accession>A0ABS7E4K3</accession>
<feature type="domain" description="HAMP" evidence="10">
    <location>
        <begin position="211"/>
        <end position="264"/>
    </location>
</feature>
<dbReference type="InterPro" id="IPR024478">
    <property type="entry name" value="HlyB_4HB_MCP"/>
</dbReference>
<dbReference type="InterPro" id="IPR004090">
    <property type="entry name" value="Chemotax_Me-accpt_rcpt"/>
</dbReference>
<evidence type="ECO:0000256" key="5">
    <source>
        <dbReference type="ARBA" id="ARBA00023224"/>
    </source>
</evidence>
<keyword evidence="12" id="KW-1185">Reference proteome</keyword>
<comment type="similarity">
    <text evidence="6">Belongs to the methyl-accepting chemotaxis (MCP) protein family.</text>
</comment>
<dbReference type="SUPFAM" id="SSF58104">
    <property type="entry name" value="Methyl-accepting chemotaxis protein (MCP) signaling domain"/>
    <property type="match status" value="1"/>
</dbReference>
<comment type="subcellular location">
    <subcellularLocation>
        <location evidence="1">Membrane</location>
        <topology evidence="1">Multi-pass membrane protein</topology>
    </subcellularLocation>
</comment>
<evidence type="ECO:0000256" key="3">
    <source>
        <dbReference type="ARBA" id="ARBA00022989"/>
    </source>
</evidence>
<dbReference type="PANTHER" id="PTHR32089:SF119">
    <property type="entry name" value="METHYL-ACCEPTING CHEMOTAXIS PROTEIN CTPL"/>
    <property type="match status" value="1"/>
</dbReference>
<dbReference type="CDD" id="cd11386">
    <property type="entry name" value="MCP_signal"/>
    <property type="match status" value="1"/>
</dbReference>
<dbReference type="InterPro" id="IPR004089">
    <property type="entry name" value="MCPsignal_dom"/>
</dbReference>
<feature type="transmembrane region" description="Helical" evidence="8">
    <location>
        <begin position="190"/>
        <end position="210"/>
    </location>
</feature>
<protein>
    <submittedName>
        <fullName evidence="11">Methyl-accepting chemotaxis protein</fullName>
    </submittedName>
</protein>
<keyword evidence="5 7" id="KW-0807">Transducer</keyword>
<evidence type="ECO:0000256" key="7">
    <source>
        <dbReference type="PROSITE-ProRule" id="PRU00284"/>
    </source>
</evidence>
<keyword evidence="3 8" id="KW-1133">Transmembrane helix</keyword>